<evidence type="ECO:0000256" key="4">
    <source>
        <dbReference type="RuleBase" id="RU362073"/>
    </source>
</evidence>
<accession>A0A6L5Y0A9</accession>
<sequence length="253" mass="27350">MAISTLNNSINRSYEQLSTMKKINSAADNAAGLTIVEGMKSQTNGYDVSANNAKDAQGLLNVAEGGLSSITDSLQRIRELSVQASNFIYTDSDKQAMQEEINGLKQTIQDAARGTEFNTMKLLDGSMADINLATNPDGTGMKIQLENSTLESLGIADFDVTKDFNISDIDKALEKVTSARANIGATSNALDSSIRYSNLASENLTKASSNIEDLDVEEAISDMNKKKLLNEYQMFAKKALLQQQANVSNLLKS</sequence>
<evidence type="ECO:0000313" key="8">
    <source>
        <dbReference type="Proteomes" id="UP000482209"/>
    </source>
</evidence>
<proteinExistence type="inferred from homology"/>
<keyword evidence="8" id="KW-1185">Reference proteome</keyword>
<dbReference type="GO" id="GO:0005576">
    <property type="term" value="C:extracellular region"/>
    <property type="evidence" value="ECO:0007669"/>
    <property type="project" value="UniProtKB-SubCell"/>
</dbReference>
<keyword evidence="7" id="KW-0969">Cilium</keyword>
<evidence type="ECO:0000256" key="3">
    <source>
        <dbReference type="ARBA" id="ARBA00023143"/>
    </source>
</evidence>
<keyword evidence="4" id="KW-0964">Secreted</keyword>
<evidence type="ECO:0000256" key="1">
    <source>
        <dbReference type="ARBA" id="ARBA00005709"/>
    </source>
</evidence>
<comment type="similarity">
    <text evidence="1 4">Belongs to the bacterial flagellin family.</text>
</comment>
<dbReference type="GO" id="GO:0005198">
    <property type="term" value="F:structural molecule activity"/>
    <property type="evidence" value="ECO:0007669"/>
    <property type="project" value="UniProtKB-UniRule"/>
</dbReference>
<gene>
    <name evidence="7" type="ORF">FYJ58_11125</name>
</gene>
<dbReference type="SUPFAM" id="SSF64518">
    <property type="entry name" value="Phase 1 flagellin"/>
    <property type="match status" value="1"/>
</dbReference>
<dbReference type="GO" id="GO:0009288">
    <property type="term" value="C:bacterial-type flagellum"/>
    <property type="evidence" value="ECO:0007669"/>
    <property type="project" value="UniProtKB-SubCell"/>
</dbReference>
<dbReference type="PANTHER" id="PTHR42792:SF2">
    <property type="entry name" value="FLAGELLIN"/>
    <property type="match status" value="1"/>
</dbReference>
<dbReference type="RefSeq" id="WP_154519812.1">
    <property type="nucleotide sequence ID" value="NZ_VUMT01000018.1"/>
</dbReference>
<dbReference type="PANTHER" id="PTHR42792">
    <property type="entry name" value="FLAGELLIN"/>
    <property type="match status" value="1"/>
</dbReference>
<organism evidence="7 8">
    <name type="scientific">Velocimicrobium porci</name>
    <dbReference type="NCBI Taxonomy" id="2606634"/>
    <lineage>
        <taxon>Bacteria</taxon>
        <taxon>Bacillati</taxon>
        <taxon>Bacillota</taxon>
        <taxon>Clostridia</taxon>
        <taxon>Lachnospirales</taxon>
        <taxon>Lachnospiraceae</taxon>
        <taxon>Velocimicrobium</taxon>
    </lineage>
</organism>
<comment type="function">
    <text evidence="4">Flagellin is the subunit protein which polymerizes to form the filaments of bacterial flagella.</text>
</comment>
<reference evidence="7 8" key="1">
    <citation type="submission" date="2019-08" db="EMBL/GenBank/DDBJ databases">
        <title>In-depth cultivation of the pig gut microbiome towards novel bacterial diversity and tailored functional studies.</title>
        <authorList>
            <person name="Wylensek D."/>
            <person name="Hitch T.C.A."/>
            <person name="Clavel T."/>
        </authorList>
    </citation>
    <scope>NUCLEOTIDE SEQUENCE [LARGE SCALE GENOMIC DNA]</scope>
    <source>
        <strain evidence="7 8">WCA-693-APC-MOT-I</strain>
    </source>
</reference>
<dbReference type="InterPro" id="IPR001492">
    <property type="entry name" value="Flagellin"/>
</dbReference>
<evidence type="ECO:0000259" key="5">
    <source>
        <dbReference type="Pfam" id="PF00669"/>
    </source>
</evidence>
<dbReference type="Pfam" id="PF00700">
    <property type="entry name" value="Flagellin_C"/>
    <property type="match status" value="1"/>
</dbReference>
<dbReference type="AlphaFoldDB" id="A0A6L5Y0A9"/>
<name>A0A6L5Y0A9_9FIRM</name>
<evidence type="ECO:0000259" key="6">
    <source>
        <dbReference type="Pfam" id="PF00700"/>
    </source>
</evidence>
<dbReference type="EMBL" id="VUMT01000018">
    <property type="protein sequence ID" value="MSS64422.1"/>
    <property type="molecule type" value="Genomic_DNA"/>
</dbReference>
<comment type="caution">
    <text evidence="7">The sequence shown here is derived from an EMBL/GenBank/DDBJ whole genome shotgun (WGS) entry which is preliminary data.</text>
</comment>
<dbReference type="Gene3D" id="1.20.1330.10">
    <property type="entry name" value="f41 fragment of flagellin, N-terminal domain"/>
    <property type="match status" value="1"/>
</dbReference>
<feature type="domain" description="Flagellin N-terminal" evidence="5">
    <location>
        <begin position="6"/>
        <end position="126"/>
    </location>
</feature>
<dbReference type="Proteomes" id="UP000482209">
    <property type="component" value="Unassembled WGS sequence"/>
</dbReference>
<evidence type="ECO:0000256" key="2">
    <source>
        <dbReference type="ARBA" id="ARBA00020110"/>
    </source>
</evidence>
<keyword evidence="7" id="KW-0282">Flagellum</keyword>
<feature type="domain" description="Flagellin C-terminal" evidence="6">
    <location>
        <begin position="167"/>
        <end position="251"/>
    </location>
</feature>
<keyword evidence="3 4" id="KW-0975">Bacterial flagellum</keyword>
<dbReference type="PRINTS" id="PR00207">
    <property type="entry name" value="FLAGELLIN"/>
</dbReference>
<protein>
    <recommendedName>
        <fullName evidence="2 4">Flagellin</fullName>
    </recommendedName>
</protein>
<dbReference type="Pfam" id="PF00669">
    <property type="entry name" value="Flagellin_N"/>
    <property type="match status" value="1"/>
</dbReference>
<keyword evidence="7" id="KW-0966">Cell projection</keyword>
<evidence type="ECO:0000313" key="7">
    <source>
        <dbReference type="EMBL" id="MSS64422.1"/>
    </source>
</evidence>
<dbReference type="InterPro" id="IPR046358">
    <property type="entry name" value="Flagellin_C"/>
</dbReference>
<dbReference type="InterPro" id="IPR001029">
    <property type="entry name" value="Flagellin_N"/>
</dbReference>
<comment type="subcellular location">
    <subcellularLocation>
        <location evidence="4">Secreted</location>
    </subcellularLocation>
    <subcellularLocation>
        <location evidence="4">Bacterial flagellum</location>
    </subcellularLocation>
</comment>